<evidence type="ECO:0000313" key="2">
    <source>
        <dbReference type="EMBL" id="KAF5402738.1"/>
    </source>
</evidence>
<dbReference type="InterPro" id="IPR011256">
    <property type="entry name" value="Reg_factor_effector_dom_sf"/>
</dbReference>
<reference evidence="2" key="1">
    <citation type="submission" date="2019-05" db="EMBL/GenBank/DDBJ databases">
        <title>Annotation for the trematode Paragonimus heterotremus.</title>
        <authorList>
            <person name="Choi Y.-J."/>
        </authorList>
    </citation>
    <scope>NUCLEOTIDE SEQUENCE</scope>
    <source>
        <strain evidence="2">LC</strain>
    </source>
</reference>
<dbReference type="FunFam" id="3.20.80.10:FF:000002">
    <property type="entry name" value="Heme-binding protein 2"/>
    <property type="match status" value="1"/>
</dbReference>
<comment type="similarity">
    <text evidence="1">Belongs to the HEBP family.</text>
</comment>
<dbReference type="EMBL" id="LUCH01001627">
    <property type="protein sequence ID" value="KAF5402738.1"/>
    <property type="molecule type" value="Genomic_DNA"/>
</dbReference>
<sequence length="219" mass="24953">MAVFAVTASSALPSQRRVSCSPNVANPRLSVKRFCIILCQMGLFGTTEIAPYEVVQEWKDENVQLRQYPAQTWVCTKVITSKMDDMSSSAFFKLFNYTRGDNVENRKFAMTKPVTIESKPNPDSALTRIFTMGFYLPGDASPSPKAADVFIEHRPQMNVYCCVYPGFSNDQRLMEEARKLAQSLDNLNQSYNNESFYFAGYDAPLRLFNRRNEIWFPAA</sequence>
<dbReference type="Gene3D" id="3.20.80.10">
    <property type="entry name" value="Regulatory factor, effector binding domain"/>
    <property type="match status" value="1"/>
</dbReference>
<organism evidence="2 3">
    <name type="scientific">Paragonimus heterotremus</name>
    <dbReference type="NCBI Taxonomy" id="100268"/>
    <lineage>
        <taxon>Eukaryota</taxon>
        <taxon>Metazoa</taxon>
        <taxon>Spiralia</taxon>
        <taxon>Lophotrochozoa</taxon>
        <taxon>Platyhelminthes</taxon>
        <taxon>Trematoda</taxon>
        <taxon>Digenea</taxon>
        <taxon>Plagiorchiida</taxon>
        <taxon>Troglotremata</taxon>
        <taxon>Troglotrematidae</taxon>
        <taxon>Paragonimus</taxon>
    </lineage>
</organism>
<dbReference type="PANTHER" id="PTHR11220:SF1">
    <property type="entry name" value="HEME-BINDING PROTEIN 2"/>
    <property type="match status" value="1"/>
</dbReference>
<dbReference type="OrthoDB" id="6424451at2759"/>
<evidence type="ECO:0000256" key="1">
    <source>
        <dbReference type="ARBA" id="ARBA00009817"/>
    </source>
</evidence>
<name>A0A8J4SNT4_9TREM</name>
<keyword evidence="3" id="KW-1185">Reference proteome</keyword>
<dbReference type="PANTHER" id="PTHR11220">
    <property type="entry name" value="HEME-BINDING PROTEIN-RELATED"/>
    <property type="match status" value="1"/>
</dbReference>
<accession>A0A8J4SNT4</accession>
<dbReference type="Proteomes" id="UP000748531">
    <property type="component" value="Unassembled WGS sequence"/>
</dbReference>
<dbReference type="AlphaFoldDB" id="A0A8J4SNT4"/>
<dbReference type="Pfam" id="PF04832">
    <property type="entry name" value="SOUL"/>
    <property type="match status" value="1"/>
</dbReference>
<protein>
    <submittedName>
        <fullName evidence="2">Heme-binding protein 2</fullName>
    </submittedName>
</protein>
<comment type="caution">
    <text evidence="2">The sequence shown here is derived from an EMBL/GenBank/DDBJ whole genome shotgun (WGS) entry which is preliminary data.</text>
</comment>
<proteinExistence type="inferred from homology"/>
<gene>
    <name evidence="2" type="ORF">PHET_03688</name>
</gene>
<evidence type="ECO:0000313" key="3">
    <source>
        <dbReference type="Proteomes" id="UP000748531"/>
    </source>
</evidence>
<dbReference type="InterPro" id="IPR006917">
    <property type="entry name" value="SOUL_heme-bd"/>
</dbReference>
<dbReference type="SUPFAM" id="SSF55136">
    <property type="entry name" value="Probable bacterial effector-binding domain"/>
    <property type="match status" value="1"/>
</dbReference>